<dbReference type="PROSITE" id="PS50923">
    <property type="entry name" value="SUSHI"/>
    <property type="match status" value="1"/>
</dbReference>
<keyword evidence="3" id="KW-1015">Disulfide bond</keyword>
<accession>A0A8J6AEX1</accession>
<keyword evidence="1" id="KW-0732">Signal</keyword>
<dbReference type="Gene3D" id="2.10.70.10">
    <property type="entry name" value="Complement Module, domain 1"/>
    <property type="match status" value="1"/>
</dbReference>
<feature type="region of interest" description="Disordered" evidence="5">
    <location>
        <begin position="447"/>
        <end position="506"/>
    </location>
</feature>
<dbReference type="InterPro" id="IPR035976">
    <property type="entry name" value="Sushi/SCR/CCP_sf"/>
</dbReference>
<feature type="compositionally biased region" description="Basic and acidic residues" evidence="5">
    <location>
        <begin position="92"/>
        <end position="107"/>
    </location>
</feature>
<dbReference type="PANTHER" id="PTHR45656">
    <property type="entry name" value="PROTEIN CBR-CLEC-78"/>
    <property type="match status" value="1"/>
</dbReference>
<dbReference type="InterPro" id="IPR000436">
    <property type="entry name" value="Sushi_SCR_CCP_dom"/>
</dbReference>
<name>A0A8J6AEX1_GALPY</name>
<evidence type="ECO:0000256" key="5">
    <source>
        <dbReference type="SAM" id="MobiDB-lite"/>
    </source>
</evidence>
<proteinExistence type="predicted"/>
<sequence>MRDPSAAGRSVSSAKRTQPRVGAEDRLPSSVVMGRRRRSVEHSLGLQLLTLSIRGDSSARQALRSAQGPAGQDQTRSDRNPENSTRAGSAKNEGKTQEKQGSEEARRPSSLRPAAQDTGKSRCGEGTSVETKSSGSGTPPQRRRVAPSLTCTRAHSHIHAHSHIRTLHARTCAHDLRTFLAARQAGGRKQRPSHLCVHAGRSPRVRRTNTLPALLQQTRLRAGVAGTAPGRGVRVSVTPQWVLTSYNVQRQRKNFTSKAVTAELGILFVLSTLLPGMVGPLRLHRGIIVLPSHTCGNPGEILKGVLHGARFNVGDKVRYSCLSGYVLEGHATLTCILSPGNGASWDFPAPFCRGPAQGGEANFSPPPAAGVAPTPACGARCAAPLAIAGGASGELHWNPRAGGRGRWNHTCSQVGLRVQAQHAHIAGQLLLRGPRVPPGLCVQAPAAQSRKARRVTAPGPAGATASHGCKPHTHRTTPQASTTRPGQRGRHPTEPVPTPPRPWLLA</sequence>
<keyword evidence="2" id="KW-0677">Repeat</keyword>
<dbReference type="SMART" id="SM00032">
    <property type="entry name" value="CCP"/>
    <property type="match status" value="1"/>
</dbReference>
<dbReference type="PANTHER" id="PTHR45656:SF4">
    <property type="entry name" value="PROTEIN CBR-CLEC-78"/>
    <property type="match status" value="1"/>
</dbReference>
<comment type="caution">
    <text evidence="7">The sequence shown here is derived from an EMBL/GenBank/DDBJ whole genome shotgun (WGS) entry which is preliminary data.</text>
</comment>
<feature type="domain" description="Sushi" evidence="6">
    <location>
        <begin position="293"/>
        <end position="354"/>
    </location>
</feature>
<dbReference type="OrthoDB" id="431034at2759"/>
<dbReference type="Proteomes" id="UP000700334">
    <property type="component" value="Unassembled WGS sequence"/>
</dbReference>
<evidence type="ECO:0000256" key="4">
    <source>
        <dbReference type="PROSITE-ProRule" id="PRU00302"/>
    </source>
</evidence>
<keyword evidence="8" id="KW-1185">Reference proteome</keyword>
<dbReference type="InterPro" id="IPR051277">
    <property type="entry name" value="SEZ6_CSMD_C4BPB_Regulators"/>
</dbReference>
<feature type="compositionally biased region" description="Polar residues" evidence="5">
    <location>
        <begin position="476"/>
        <end position="485"/>
    </location>
</feature>
<evidence type="ECO:0000259" key="6">
    <source>
        <dbReference type="PROSITE" id="PS50923"/>
    </source>
</evidence>
<comment type="caution">
    <text evidence="4">Lacks conserved residue(s) required for the propagation of feature annotation.</text>
</comment>
<gene>
    <name evidence="7" type="ORF">J0S82_006697</name>
</gene>
<evidence type="ECO:0000256" key="2">
    <source>
        <dbReference type="ARBA" id="ARBA00022737"/>
    </source>
</evidence>
<dbReference type="SUPFAM" id="SSF57535">
    <property type="entry name" value="Complement control module/SCR domain"/>
    <property type="match status" value="1"/>
</dbReference>
<evidence type="ECO:0000313" key="7">
    <source>
        <dbReference type="EMBL" id="KAG8517557.1"/>
    </source>
</evidence>
<feature type="region of interest" description="Disordered" evidence="5">
    <location>
        <begin position="1"/>
        <end position="149"/>
    </location>
</feature>
<dbReference type="AlphaFoldDB" id="A0A8J6AEX1"/>
<dbReference type="CDD" id="cd00033">
    <property type="entry name" value="CCP"/>
    <property type="match status" value="1"/>
</dbReference>
<evidence type="ECO:0000256" key="1">
    <source>
        <dbReference type="ARBA" id="ARBA00022729"/>
    </source>
</evidence>
<feature type="compositionally biased region" description="Pro residues" evidence="5">
    <location>
        <begin position="494"/>
        <end position="506"/>
    </location>
</feature>
<organism evidence="7 8">
    <name type="scientific">Galemys pyrenaicus</name>
    <name type="common">Iberian desman</name>
    <name type="synonym">Pyrenean desman</name>
    <dbReference type="NCBI Taxonomy" id="202257"/>
    <lineage>
        <taxon>Eukaryota</taxon>
        <taxon>Metazoa</taxon>
        <taxon>Chordata</taxon>
        <taxon>Craniata</taxon>
        <taxon>Vertebrata</taxon>
        <taxon>Euteleostomi</taxon>
        <taxon>Mammalia</taxon>
        <taxon>Eutheria</taxon>
        <taxon>Laurasiatheria</taxon>
        <taxon>Eulipotyphla</taxon>
        <taxon>Talpidae</taxon>
        <taxon>Galemys</taxon>
    </lineage>
</organism>
<evidence type="ECO:0000313" key="8">
    <source>
        <dbReference type="Proteomes" id="UP000700334"/>
    </source>
</evidence>
<dbReference type="EMBL" id="JAGFMF010011648">
    <property type="protein sequence ID" value="KAG8517557.1"/>
    <property type="molecule type" value="Genomic_DNA"/>
</dbReference>
<evidence type="ECO:0000256" key="3">
    <source>
        <dbReference type="ARBA" id="ARBA00023157"/>
    </source>
</evidence>
<protein>
    <submittedName>
        <fullName evidence="7">CUB and sushi domain-containing protein 1</fullName>
    </submittedName>
</protein>
<reference evidence="7" key="1">
    <citation type="journal article" date="2021" name="Evol. Appl.">
        <title>The genome of the Pyrenean desman and the effects of bottlenecks and inbreeding on the genomic landscape of an endangered species.</title>
        <authorList>
            <person name="Escoda L."/>
            <person name="Castresana J."/>
        </authorList>
    </citation>
    <scope>NUCLEOTIDE SEQUENCE</scope>
    <source>
        <strain evidence="7">IBE-C5619</strain>
    </source>
</reference>
<feature type="compositionally biased region" description="Polar residues" evidence="5">
    <location>
        <begin position="128"/>
        <end position="139"/>
    </location>
</feature>
<dbReference type="Pfam" id="PF00084">
    <property type="entry name" value="Sushi"/>
    <property type="match status" value="1"/>
</dbReference>
<keyword evidence="4" id="KW-0768">Sushi</keyword>